<dbReference type="Proteomes" id="UP000286134">
    <property type="component" value="Unassembled WGS sequence"/>
</dbReference>
<comment type="caution">
    <text evidence="1">The sequence shown here is derived from an EMBL/GenBank/DDBJ whole genome shotgun (WGS) entry which is preliminary data.</text>
</comment>
<name>A0A420I2I2_9PEZI</name>
<organism evidence="1 2">
    <name type="scientific">Erysiphe neolycopersici</name>
    <dbReference type="NCBI Taxonomy" id="212602"/>
    <lineage>
        <taxon>Eukaryota</taxon>
        <taxon>Fungi</taxon>
        <taxon>Dikarya</taxon>
        <taxon>Ascomycota</taxon>
        <taxon>Pezizomycotina</taxon>
        <taxon>Leotiomycetes</taxon>
        <taxon>Erysiphales</taxon>
        <taxon>Erysiphaceae</taxon>
        <taxon>Erysiphe</taxon>
    </lineage>
</organism>
<evidence type="ECO:0000313" key="1">
    <source>
        <dbReference type="EMBL" id="RKF63894.1"/>
    </source>
</evidence>
<protein>
    <submittedName>
        <fullName evidence="1">Uncharacterized protein</fullName>
    </submittedName>
</protein>
<dbReference type="EMBL" id="MCFK01002261">
    <property type="protein sequence ID" value="RKF63894.1"/>
    <property type="molecule type" value="Genomic_DNA"/>
</dbReference>
<evidence type="ECO:0000313" key="2">
    <source>
        <dbReference type="Proteomes" id="UP000286134"/>
    </source>
</evidence>
<dbReference type="OrthoDB" id="5425539at2759"/>
<proteinExistence type="predicted"/>
<dbReference type="AlphaFoldDB" id="A0A420I2I2"/>
<accession>A0A420I2I2</accession>
<reference evidence="1 2" key="1">
    <citation type="journal article" date="2018" name="BMC Genomics">
        <title>Comparative genome analyses reveal sequence features reflecting distinct modes of host-adaptation between dicot and monocot powdery mildew.</title>
        <authorList>
            <person name="Wu Y."/>
            <person name="Ma X."/>
            <person name="Pan Z."/>
            <person name="Kale S.D."/>
            <person name="Song Y."/>
            <person name="King H."/>
            <person name="Zhang Q."/>
            <person name="Presley C."/>
            <person name="Deng X."/>
            <person name="Wei C.I."/>
            <person name="Xiao S."/>
        </authorList>
    </citation>
    <scope>NUCLEOTIDE SEQUENCE [LARGE SCALE GENOMIC DNA]</scope>
    <source>
        <strain evidence="1">UMSG2</strain>
    </source>
</reference>
<gene>
    <name evidence="1" type="ORF">OnM2_022021</name>
</gene>
<keyword evidence="2" id="KW-1185">Reference proteome</keyword>
<sequence length="77" mass="8590">MNMTKLYDSGSDPEWNVIDVVVEGLEGNLLRCKPLGNNSEEPPLMVPNNLSESIGLLQPGYFCGNIYFSYDYLQKSA</sequence>